<dbReference type="GO" id="GO:0006465">
    <property type="term" value="P:signal peptide processing"/>
    <property type="evidence" value="ECO:0007669"/>
    <property type="project" value="UniProtKB-UniRule"/>
</dbReference>
<proteinExistence type="inferred from homology"/>
<evidence type="ECO:0000256" key="3">
    <source>
        <dbReference type="ARBA" id="ARBA00022692"/>
    </source>
</evidence>
<comment type="subcellular location">
    <subcellularLocation>
        <location evidence="1">Endoplasmic reticulum membrane</location>
        <topology evidence="1">Single-pass type II membrane protein</topology>
    </subcellularLocation>
</comment>
<evidence type="ECO:0000256" key="7">
    <source>
        <dbReference type="ARBA" id="ARBA00023136"/>
    </source>
</evidence>
<dbReference type="AlphaFoldDB" id="A0A8K0JIG8"/>
<keyword evidence="11" id="KW-1185">Reference proteome</keyword>
<keyword evidence="3" id="KW-0812">Transmembrane</keyword>
<dbReference type="PANTHER" id="PTHR12804:SF0">
    <property type="entry name" value="SIGNAL PEPTIDASE COMPLEX SUBUNIT 3"/>
    <property type="match status" value="1"/>
</dbReference>
<dbReference type="GO" id="GO:0045047">
    <property type="term" value="P:protein targeting to ER"/>
    <property type="evidence" value="ECO:0007669"/>
    <property type="project" value="TreeGrafter"/>
</dbReference>
<evidence type="ECO:0000256" key="1">
    <source>
        <dbReference type="ARBA" id="ARBA00004648"/>
    </source>
</evidence>
<evidence type="ECO:0000313" key="11">
    <source>
        <dbReference type="Proteomes" id="UP000812966"/>
    </source>
</evidence>
<evidence type="ECO:0000313" key="10">
    <source>
        <dbReference type="EMBL" id="KAG7530983.1"/>
    </source>
</evidence>
<name>A0A8K0JIG8_9TREE</name>
<dbReference type="Proteomes" id="UP000812966">
    <property type="component" value="Unassembled WGS sequence"/>
</dbReference>
<keyword evidence="7 9" id="KW-0472">Membrane</keyword>
<evidence type="ECO:0000256" key="6">
    <source>
        <dbReference type="ARBA" id="ARBA00022989"/>
    </source>
</evidence>
<dbReference type="PIRSF" id="PIRSF016089">
    <property type="entry name" value="SPC22"/>
    <property type="match status" value="1"/>
</dbReference>
<evidence type="ECO:0000256" key="2">
    <source>
        <dbReference type="ARBA" id="ARBA00009289"/>
    </source>
</evidence>
<dbReference type="InterPro" id="IPR007653">
    <property type="entry name" value="SPC3"/>
</dbReference>
<keyword evidence="5" id="KW-0735">Signal-anchor</keyword>
<gene>
    <name evidence="10" type="ORF">FFLO_04654</name>
</gene>
<accession>A0A8K0JIG8</accession>
<keyword evidence="4 9" id="KW-0256">Endoplasmic reticulum</keyword>
<evidence type="ECO:0000256" key="4">
    <source>
        <dbReference type="ARBA" id="ARBA00022824"/>
    </source>
</evidence>
<dbReference type="Pfam" id="PF04573">
    <property type="entry name" value="SPC22"/>
    <property type="match status" value="1"/>
</dbReference>
<evidence type="ECO:0000256" key="8">
    <source>
        <dbReference type="ARBA" id="ARBA00045670"/>
    </source>
</evidence>
<reference evidence="10" key="1">
    <citation type="submission" date="2020-04" db="EMBL/GenBank/DDBJ databases">
        <title>Analysis of mating type loci in Filobasidium floriforme.</title>
        <authorList>
            <person name="Nowrousian M."/>
        </authorList>
    </citation>
    <scope>NUCLEOTIDE SEQUENCE</scope>
    <source>
        <strain evidence="10">CBS 6242</strain>
    </source>
</reference>
<evidence type="ECO:0000256" key="9">
    <source>
        <dbReference type="PIRNR" id="PIRNR016089"/>
    </source>
</evidence>
<sequence length="200" mass="21918">MFSAWQRLQNTSSWALSVCLTLLAVISVSSWYVLPTVPLGSIGLKSFQVVPGSGSQSNLEYALMRLDVQSDLTPLFANWNTKQLYVSVVADWNSTVEGTQSSVVLWDRIITRKRPEAAKLRIEGLKAKNVWKVRRGGFKTIPSCHLSLKYDIMPYVGIVTPGIGARARNPTWNVTTETATNSFGEWDIAVPGVKSGGVGS</sequence>
<evidence type="ECO:0000256" key="5">
    <source>
        <dbReference type="ARBA" id="ARBA00022968"/>
    </source>
</evidence>
<protein>
    <recommendedName>
        <fullName evidence="9">Signal peptidase subunit 3</fullName>
    </recommendedName>
</protein>
<comment type="caution">
    <text evidence="10">The sequence shown here is derived from an EMBL/GenBank/DDBJ whole genome shotgun (WGS) entry which is preliminary data.</text>
</comment>
<dbReference type="EMBL" id="JABELV010000102">
    <property type="protein sequence ID" value="KAG7530983.1"/>
    <property type="molecule type" value="Genomic_DNA"/>
</dbReference>
<keyword evidence="6" id="KW-1133">Transmembrane helix</keyword>
<dbReference type="GO" id="GO:0005787">
    <property type="term" value="C:signal peptidase complex"/>
    <property type="evidence" value="ECO:0007669"/>
    <property type="project" value="UniProtKB-UniRule"/>
</dbReference>
<comment type="similarity">
    <text evidence="2 9">Belongs to the SPCS3 family.</text>
</comment>
<comment type="function">
    <text evidence="8">Essential component of the signal peptidase complex (SPC) which catalyzes the cleavage of N-terminal signal sequences from nascent proteins as they are translocated into the lumen of the endoplasmic reticulum. Essential for the SPC catalytic activity, possibly by stabilizing and positioning the active center of the complex close to the lumenal surface. Essential for viability.</text>
</comment>
<dbReference type="PANTHER" id="PTHR12804">
    <property type="entry name" value="MICROSOMAL SIGNAL PEPTIDASE 23 KD SUBUNIT SPC22/23"/>
    <property type="match status" value="1"/>
</dbReference>
<organism evidence="10 11">
    <name type="scientific">Filobasidium floriforme</name>
    <dbReference type="NCBI Taxonomy" id="5210"/>
    <lineage>
        <taxon>Eukaryota</taxon>
        <taxon>Fungi</taxon>
        <taxon>Dikarya</taxon>
        <taxon>Basidiomycota</taxon>
        <taxon>Agaricomycotina</taxon>
        <taxon>Tremellomycetes</taxon>
        <taxon>Filobasidiales</taxon>
        <taxon>Filobasidiaceae</taxon>
        <taxon>Filobasidium</taxon>
    </lineage>
</organism>